<dbReference type="OrthoDB" id="9801573at2"/>
<sequence length="376" mass="40478">MGGLVVQEWIEKSGGSEKVFDAFAHAFPDADLFTLWNDDPGRFGDRPVRESWIARTPLRRRKPLALPFMPLTWSSVDLSAYEWTLASSHLFAHHLGHGGRGTRRHVYVHSPARYLWTPDLDRRGANPLVKAAAPPLRALDRRRAQASGAEVAANSAFVRDRIRAAWDVDAQVIHPPVDASVIRATASWADALTGSDAALAASLPAEFVLGASRFVPYKRLDLVIRAGDAARVPVVLAGSGPLAEELRAQADAARVPVTIVPRPSDALLYTLYQRALAYVFPAVEDFGIMPVEAMAAGARVLVTDVGGATESVVDGVTGVHVHDWEGAGLADAVARAATLDPADSVRRSADFDAAVFERRIASWVRHDGARLDGAVA</sequence>
<dbReference type="RefSeq" id="WP_045526830.1">
    <property type="nucleotide sequence ID" value="NZ_CP011043.1"/>
</dbReference>
<dbReference type="Gene3D" id="3.40.50.2000">
    <property type="entry name" value="Glycogen Phosphorylase B"/>
    <property type="match status" value="2"/>
</dbReference>
<dbReference type="PATRIC" id="fig|33014.5.peg.693"/>
<dbReference type="InterPro" id="IPR001296">
    <property type="entry name" value="Glyco_trans_1"/>
</dbReference>
<proteinExistence type="predicted"/>
<dbReference type="PANTHER" id="PTHR12526">
    <property type="entry name" value="GLYCOSYLTRANSFERASE"/>
    <property type="match status" value="1"/>
</dbReference>
<evidence type="ECO:0000259" key="2">
    <source>
        <dbReference type="Pfam" id="PF00534"/>
    </source>
</evidence>
<protein>
    <submittedName>
        <fullName evidence="3">Glycosyl transferase</fullName>
    </submittedName>
</protein>
<evidence type="ECO:0000313" key="4">
    <source>
        <dbReference type="Proteomes" id="UP000032604"/>
    </source>
</evidence>
<dbReference type="HOGENOM" id="CLU_041001_0_0_11"/>
<dbReference type="Pfam" id="PF00534">
    <property type="entry name" value="Glycos_transf_1"/>
    <property type="match status" value="1"/>
</dbReference>
<dbReference type="PANTHER" id="PTHR12526:SF584">
    <property type="entry name" value="GLYCOSYLTRANSFERASE"/>
    <property type="match status" value="1"/>
</dbReference>
<keyword evidence="1 3" id="KW-0808">Transferase</keyword>
<reference evidence="3 4" key="1">
    <citation type="journal article" date="2015" name="Genome Announc.">
        <title>Complete Genome Sequence of Clavibacter michiganensis subsp. insidiosus R1-1 Using PacBio Single-Molecule Real-Time Technology.</title>
        <authorList>
            <person name="Lu Y."/>
            <person name="Samac D.A."/>
            <person name="Glazebrook J."/>
            <person name="Ishimaru C.A."/>
        </authorList>
    </citation>
    <scope>NUCLEOTIDE SEQUENCE [LARGE SCALE GENOMIC DNA]</scope>
    <source>
        <strain evidence="3 4">R1-1</strain>
    </source>
</reference>
<name>A0A0D5CG68_9MICO</name>
<dbReference type="GO" id="GO:0016757">
    <property type="term" value="F:glycosyltransferase activity"/>
    <property type="evidence" value="ECO:0007669"/>
    <property type="project" value="InterPro"/>
</dbReference>
<dbReference type="KEGG" id="cmh:VO01_03295"/>
<dbReference type="SUPFAM" id="SSF53756">
    <property type="entry name" value="UDP-Glycosyltransferase/glycogen phosphorylase"/>
    <property type="match status" value="1"/>
</dbReference>
<dbReference type="AlphaFoldDB" id="A0A0D5CG68"/>
<gene>
    <name evidence="3" type="ORF">VO01_03295</name>
</gene>
<evidence type="ECO:0000313" key="3">
    <source>
        <dbReference type="EMBL" id="AJW78279.1"/>
    </source>
</evidence>
<feature type="domain" description="Glycosyl transferase family 1" evidence="2">
    <location>
        <begin position="206"/>
        <end position="337"/>
    </location>
</feature>
<accession>A0A0D5CG68</accession>
<dbReference type="EMBL" id="CP011043">
    <property type="protein sequence ID" value="AJW78279.1"/>
    <property type="molecule type" value="Genomic_DNA"/>
</dbReference>
<dbReference type="Proteomes" id="UP000032604">
    <property type="component" value="Chromosome"/>
</dbReference>
<organism evidence="3 4">
    <name type="scientific">Clavibacter michiganensis subsp. insidiosus</name>
    <dbReference type="NCBI Taxonomy" id="33014"/>
    <lineage>
        <taxon>Bacteria</taxon>
        <taxon>Bacillati</taxon>
        <taxon>Actinomycetota</taxon>
        <taxon>Actinomycetes</taxon>
        <taxon>Micrococcales</taxon>
        <taxon>Microbacteriaceae</taxon>
        <taxon>Clavibacter</taxon>
    </lineage>
</organism>
<evidence type="ECO:0000256" key="1">
    <source>
        <dbReference type="ARBA" id="ARBA00022679"/>
    </source>
</evidence>